<name>A0A6H5GFP1_9HEMI</name>
<sequence length="60" mass="6795">MPRFFCEFCKNSNDDSLSVIYRTYSCEEIPPLRTLSPHSKTRCKTAGDVSCLCCVNSQLV</sequence>
<dbReference type="Proteomes" id="UP000479000">
    <property type="component" value="Unassembled WGS sequence"/>
</dbReference>
<evidence type="ECO:0000313" key="2">
    <source>
        <dbReference type="Proteomes" id="UP000479000"/>
    </source>
</evidence>
<dbReference type="EMBL" id="CADCXU010011984">
    <property type="protein sequence ID" value="CAB0002247.1"/>
    <property type="molecule type" value="Genomic_DNA"/>
</dbReference>
<reference evidence="1 2" key="1">
    <citation type="submission" date="2020-02" db="EMBL/GenBank/DDBJ databases">
        <authorList>
            <person name="Ferguson B K."/>
        </authorList>
    </citation>
    <scope>NUCLEOTIDE SEQUENCE [LARGE SCALE GENOMIC DNA]</scope>
</reference>
<accession>A0A6H5GFP1</accession>
<evidence type="ECO:0000313" key="1">
    <source>
        <dbReference type="EMBL" id="CAB0002247.1"/>
    </source>
</evidence>
<gene>
    <name evidence="1" type="ORF">NTEN_LOCUS8034</name>
</gene>
<proteinExistence type="predicted"/>
<dbReference type="AlphaFoldDB" id="A0A6H5GFP1"/>
<organism evidence="1 2">
    <name type="scientific">Nesidiocoris tenuis</name>
    <dbReference type="NCBI Taxonomy" id="355587"/>
    <lineage>
        <taxon>Eukaryota</taxon>
        <taxon>Metazoa</taxon>
        <taxon>Ecdysozoa</taxon>
        <taxon>Arthropoda</taxon>
        <taxon>Hexapoda</taxon>
        <taxon>Insecta</taxon>
        <taxon>Pterygota</taxon>
        <taxon>Neoptera</taxon>
        <taxon>Paraneoptera</taxon>
        <taxon>Hemiptera</taxon>
        <taxon>Heteroptera</taxon>
        <taxon>Panheteroptera</taxon>
        <taxon>Cimicomorpha</taxon>
        <taxon>Miridae</taxon>
        <taxon>Dicyphina</taxon>
        <taxon>Nesidiocoris</taxon>
    </lineage>
</organism>
<protein>
    <submittedName>
        <fullName evidence="1">Uncharacterized protein</fullName>
    </submittedName>
</protein>
<keyword evidence="2" id="KW-1185">Reference proteome</keyword>